<proteinExistence type="predicted"/>
<accession>A0AAJ5QNS9</accession>
<dbReference type="InterPro" id="IPR034660">
    <property type="entry name" value="DinB/YfiT-like"/>
</dbReference>
<dbReference type="PIRSF" id="PIRSF031551">
    <property type="entry name" value="DUF1706"/>
    <property type="match status" value="1"/>
</dbReference>
<dbReference type="Pfam" id="PF08020">
    <property type="entry name" value="DUF1706"/>
    <property type="match status" value="1"/>
</dbReference>
<dbReference type="EMBL" id="CP112887">
    <property type="protein sequence ID" value="WBW59086.1"/>
    <property type="molecule type" value="Genomic_DNA"/>
</dbReference>
<gene>
    <name evidence="1" type="ORF">OR613_13570</name>
</gene>
<dbReference type="AlphaFoldDB" id="A0AAJ5QNS9"/>
<sequence>MSVPQTQAQLLQAINKNYDKLAGYLAHIPPEIAEQKTLPGHVQGSEMSVRDLVCYLLGWQDLVLKWLAHDEAQQPIDFPETGFQWNQLGLLAQKFYLDYPSQDYPTLLVSLHQAKRQIIAHIEARNDDTLYGRPWYGKWTLGRMISLNTSSPYSNASARLRKWAKQQHVALK</sequence>
<organism evidence="1 2">
    <name type="scientific">Klebsiella electrica</name>
    <dbReference type="NCBI Taxonomy" id="1259973"/>
    <lineage>
        <taxon>Bacteria</taxon>
        <taxon>Pseudomonadati</taxon>
        <taxon>Pseudomonadota</taxon>
        <taxon>Gammaproteobacteria</taxon>
        <taxon>Enterobacterales</taxon>
        <taxon>Enterobacteriaceae</taxon>
        <taxon>Klebsiella/Raoultella group</taxon>
        <taxon>Klebsiella</taxon>
    </lineage>
</organism>
<dbReference type="RefSeq" id="WP_131049042.1">
    <property type="nucleotide sequence ID" value="NZ_CP112887.1"/>
</dbReference>
<dbReference type="PANTHER" id="PTHR40658:SF3">
    <property type="entry name" value="CLBS_DFSB FAMILY FOUR-HELIX BUNDLE PROTEIN"/>
    <property type="match status" value="1"/>
</dbReference>
<dbReference type="Proteomes" id="UP001210130">
    <property type="component" value="Chromosome"/>
</dbReference>
<keyword evidence="2" id="KW-1185">Reference proteome</keyword>
<name>A0AAJ5QNS9_9ENTR</name>
<evidence type="ECO:0000313" key="2">
    <source>
        <dbReference type="Proteomes" id="UP001210130"/>
    </source>
</evidence>
<dbReference type="Gene3D" id="1.20.120.450">
    <property type="entry name" value="dinb family like domain"/>
    <property type="match status" value="1"/>
</dbReference>
<dbReference type="InterPro" id="IPR012550">
    <property type="entry name" value="DUF1706"/>
</dbReference>
<evidence type="ECO:0000313" key="1">
    <source>
        <dbReference type="EMBL" id="WBW59086.1"/>
    </source>
</evidence>
<dbReference type="PANTHER" id="PTHR40658">
    <property type="match status" value="1"/>
</dbReference>
<protein>
    <submittedName>
        <fullName evidence="1">ClbS/DfsB family four-helix bundle protein</fullName>
    </submittedName>
</protein>
<reference evidence="1 2" key="1">
    <citation type="journal article" date="2023" name="Microbiol. Resour. Announc.">
        <title>Complete Genome Sequence of the First Colistin-Resistant Raoultella electrica Strain.</title>
        <authorList>
            <person name="Aldeia C."/>
            <person name="Campos-Madueno E.I."/>
            <person name="Sendi P."/>
            <person name="Endimiani A."/>
        </authorList>
    </citation>
    <scope>NUCLEOTIDE SEQUENCE [LARGE SCALE GENOMIC DNA]</scope>
    <source>
        <strain evidence="1 2">S2-IND-01-C</strain>
    </source>
</reference>